<organism evidence="1 2">
    <name type="scientific">[Pantoea] beijingensis</name>
    <dbReference type="NCBI Taxonomy" id="1324864"/>
    <lineage>
        <taxon>Bacteria</taxon>
        <taxon>Pseudomonadati</taxon>
        <taxon>Pseudomonadota</taxon>
        <taxon>Gammaproteobacteria</taxon>
        <taxon>Enterobacterales</taxon>
        <taxon>Erwiniaceae</taxon>
        <taxon>Erwinia</taxon>
    </lineage>
</organism>
<evidence type="ECO:0000313" key="2">
    <source>
        <dbReference type="Proteomes" id="UP000288794"/>
    </source>
</evidence>
<comment type="caution">
    <text evidence="1">The sequence shown here is derived from an EMBL/GenBank/DDBJ whole genome shotgun (WGS) entry which is preliminary data.</text>
</comment>
<reference evidence="1 2" key="1">
    <citation type="submission" date="2014-04" db="EMBL/GenBank/DDBJ databases">
        <title>Draft genome sequence of Pantoea beijingensis strain LMG 27579, an emerging pathogen to Pleurotus eryngii with potential industrial application.</title>
        <authorList>
            <person name="Xu F."/>
            <person name="Liu Y."/>
            <person name="Wang S."/>
            <person name="Yin Y."/>
            <person name="Ma Y."/>
            <person name="Zhao S."/>
            <person name="Rong C."/>
        </authorList>
    </citation>
    <scope>NUCLEOTIDE SEQUENCE [LARGE SCALE GENOMIC DNA]</scope>
    <source>
        <strain evidence="1 2">LMG 27579</strain>
    </source>
</reference>
<keyword evidence="2" id="KW-1185">Reference proteome</keyword>
<name>A0A443ICN7_9GAMM</name>
<gene>
    <name evidence="1" type="ORF">ED28_11865</name>
</gene>
<dbReference type="EMBL" id="JMEE01000034">
    <property type="protein sequence ID" value="RWR01715.1"/>
    <property type="molecule type" value="Genomic_DNA"/>
</dbReference>
<dbReference type="Proteomes" id="UP000288794">
    <property type="component" value="Unassembled WGS sequence"/>
</dbReference>
<dbReference type="AlphaFoldDB" id="A0A443ICN7"/>
<protein>
    <submittedName>
        <fullName evidence="1">Uncharacterized protein</fullName>
    </submittedName>
</protein>
<accession>A0A443ICN7</accession>
<evidence type="ECO:0000313" key="1">
    <source>
        <dbReference type="EMBL" id="RWR01715.1"/>
    </source>
</evidence>
<sequence>MWRGFFIALMLKERARNATCFLKMTHKTRDNLVPCVSELRVGTKCGNLRIASAEQKALH</sequence>
<proteinExistence type="predicted"/>